<proteinExistence type="predicted"/>
<protein>
    <submittedName>
        <fullName evidence="1">Isoprenoid synthase domain-containing protein</fullName>
    </submittedName>
</protein>
<accession>A0A5N6UWY9</accession>
<dbReference type="InterPro" id="IPR008949">
    <property type="entry name" value="Isoprenoid_synthase_dom_sf"/>
</dbReference>
<dbReference type="Pfam" id="PF19086">
    <property type="entry name" value="Terpene_syn_C_2"/>
    <property type="match status" value="1"/>
</dbReference>
<reference evidence="1 2" key="1">
    <citation type="submission" date="2019-04" db="EMBL/GenBank/DDBJ databases">
        <title>Friends and foes A comparative genomics study of 23 Aspergillus species from section Flavi.</title>
        <authorList>
            <consortium name="DOE Joint Genome Institute"/>
            <person name="Kjaerbolling I."/>
            <person name="Vesth T."/>
            <person name="Frisvad J.C."/>
            <person name="Nybo J.L."/>
            <person name="Theobald S."/>
            <person name="Kildgaard S."/>
            <person name="Isbrandt T."/>
            <person name="Kuo A."/>
            <person name="Sato A."/>
            <person name="Lyhne E.K."/>
            <person name="Kogle M.E."/>
            <person name="Wiebenga A."/>
            <person name="Kun R.S."/>
            <person name="Lubbers R.J."/>
            <person name="Makela M.R."/>
            <person name="Barry K."/>
            <person name="Chovatia M."/>
            <person name="Clum A."/>
            <person name="Daum C."/>
            <person name="Haridas S."/>
            <person name="He G."/>
            <person name="LaButti K."/>
            <person name="Lipzen A."/>
            <person name="Mondo S."/>
            <person name="Riley R."/>
            <person name="Salamov A."/>
            <person name="Simmons B.A."/>
            <person name="Magnuson J.K."/>
            <person name="Henrissat B."/>
            <person name="Mortensen U.H."/>
            <person name="Larsen T.O."/>
            <person name="Devries R.P."/>
            <person name="Grigoriev I.V."/>
            <person name="Machida M."/>
            <person name="Baker S.E."/>
            <person name="Andersen M.R."/>
        </authorList>
    </citation>
    <scope>NUCLEOTIDE SEQUENCE [LARGE SCALE GENOMIC DNA]</scope>
    <source>
        <strain evidence="1 2">CBS 117626</strain>
    </source>
</reference>
<dbReference type="EMBL" id="ML738622">
    <property type="protein sequence ID" value="KAE8162970.1"/>
    <property type="molecule type" value="Genomic_DNA"/>
</dbReference>
<dbReference type="Gene3D" id="1.10.600.10">
    <property type="entry name" value="Farnesyl Diphosphate Synthase"/>
    <property type="match status" value="1"/>
</dbReference>
<dbReference type="Proteomes" id="UP000326950">
    <property type="component" value="Unassembled WGS sequence"/>
</dbReference>
<evidence type="ECO:0000313" key="2">
    <source>
        <dbReference type="Proteomes" id="UP000326950"/>
    </source>
</evidence>
<name>A0A5N6UWY9_ASPTM</name>
<dbReference type="AlphaFoldDB" id="A0A5N6UWY9"/>
<keyword evidence="2" id="KW-1185">Reference proteome</keyword>
<dbReference type="SUPFAM" id="SSF48576">
    <property type="entry name" value="Terpenoid synthases"/>
    <property type="match status" value="1"/>
</dbReference>
<sequence>MDTTTDGNEDGYFIPITHVYDPVLDVETSFDPNIFKFLQGPDKGVGEPGCYSNSIVLYPSELSISWPSYLPCCRQSKHWKIAEMMTKELLDAIYEGSCREPQDNGAMPPELQDTSSEVRMRKEVELRETSVKSAAYMYPSASPIRAGMLSQSMLLVFLHDGECQSVTFHSGSTVTDAIFATYEPKAGTPQWRYNVLRSFLTAIIEEDQSLGKRLLSSIDTWLSHTKGYRFIPPAFFESLSNYVEFRSDDIAREQHKLLFACNIHLSETEIHVFNNLIQIHATHISLTNDLYSFERESEEHDRTGGLLINAIEVIRKVYQVSLVTAKQLARGFILDTECAFSGV</sequence>
<evidence type="ECO:0000313" key="1">
    <source>
        <dbReference type="EMBL" id="KAE8162970.1"/>
    </source>
</evidence>
<gene>
    <name evidence="1" type="ORF">BDV40DRAFT_311935</name>
</gene>
<dbReference type="OrthoDB" id="3004402at2759"/>
<organism evidence="1 2">
    <name type="scientific">Aspergillus tamarii</name>
    <dbReference type="NCBI Taxonomy" id="41984"/>
    <lineage>
        <taxon>Eukaryota</taxon>
        <taxon>Fungi</taxon>
        <taxon>Dikarya</taxon>
        <taxon>Ascomycota</taxon>
        <taxon>Pezizomycotina</taxon>
        <taxon>Eurotiomycetes</taxon>
        <taxon>Eurotiomycetidae</taxon>
        <taxon>Eurotiales</taxon>
        <taxon>Aspergillaceae</taxon>
        <taxon>Aspergillus</taxon>
        <taxon>Aspergillus subgen. Circumdati</taxon>
    </lineage>
</organism>